<accession>A0A4Q7VU72</accession>
<comment type="caution">
    <text evidence="1">The sequence shown here is derived from an EMBL/GenBank/DDBJ whole genome shotgun (WGS) entry which is preliminary data.</text>
</comment>
<sequence length="95" mass="10991">MFGGKWQGQAIVFLSFARSSCRMSAIIFNWYLPDNVRRTVGDVSMPVRSISLKASGTPLDEMCDTFLEVFTLQTHDHLGIGLRYRFSQRLKWRFP</sequence>
<dbReference type="Proteomes" id="UP000293398">
    <property type="component" value="Unassembled WGS sequence"/>
</dbReference>
<evidence type="ECO:0000313" key="1">
    <source>
        <dbReference type="EMBL" id="RZT99877.1"/>
    </source>
</evidence>
<organism evidence="1 2">
    <name type="scientific">Advenella incenata</name>
    <dbReference type="NCBI Taxonomy" id="267800"/>
    <lineage>
        <taxon>Bacteria</taxon>
        <taxon>Pseudomonadati</taxon>
        <taxon>Pseudomonadota</taxon>
        <taxon>Betaproteobacteria</taxon>
        <taxon>Burkholderiales</taxon>
        <taxon>Alcaligenaceae</taxon>
    </lineage>
</organism>
<gene>
    <name evidence="1" type="ORF">EV681_1672</name>
</gene>
<reference evidence="1 2" key="1">
    <citation type="submission" date="2019-02" db="EMBL/GenBank/DDBJ databases">
        <title>Genomic Encyclopedia of Type Strains, Phase IV (KMG-IV): sequencing the most valuable type-strain genomes for metagenomic binning, comparative biology and taxonomic classification.</title>
        <authorList>
            <person name="Goeker M."/>
        </authorList>
    </citation>
    <scope>NUCLEOTIDE SEQUENCE [LARGE SCALE GENOMIC DNA]</scope>
    <source>
        <strain evidence="1 2">DSM 23814</strain>
    </source>
</reference>
<keyword evidence="2" id="KW-1185">Reference proteome</keyword>
<name>A0A4Q7VU72_9BURK</name>
<protein>
    <submittedName>
        <fullName evidence="1">Uncharacterized protein</fullName>
    </submittedName>
</protein>
<evidence type="ECO:0000313" key="2">
    <source>
        <dbReference type="Proteomes" id="UP000293398"/>
    </source>
</evidence>
<proteinExistence type="predicted"/>
<dbReference type="AlphaFoldDB" id="A0A4Q7VU72"/>
<dbReference type="EMBL" id="SHKO01000001">
    <property type="protein sequence ID" value="RZT99877.1"/>
    <property type="molecule type" value="Genomic_DNA"/>
</dbReference>